<dbReference type="eggNOG" id="ENOG502Z7HY">
    <property type="taxonomic scope" value="Bacteria"/>
</dbReference>
<accession>A6VSU1</accession>
<dbReference type="NCBIfam" id="TIGR01551">
    <property type="entry name" value="major_capsid_P2"/>
    <property type="match status" value="1"/>
</dbReference>
<gene>
    <name evidence="1" type="ordered locus">Mmwyl1_0585</name>
</gene>
<evidence type="ECO:0000313" key="1">
    <source>
        <dbReference type="EMBL" id="ABR69520.1"/>
    </source>
</evidence>
<dbReference type="HOGENOM" id="CLU_049296_1_0_6"/>
<dbReference type="InterPro" id="IPR006441">
    <property type="entry name" value="Phage_P2_GpN"/>
</dbReference>
<proteinExistence type="predicted"/>
<protein>
    <submittedName>
        <fullName evidence="1">Phage major capsid protein, P2 family</fullName>
    </submittedName>
</protein>
<dbReference type="STRING" id="400668.Mmwyl1_0585"/>
<dbReference type="EMBL" id="CP000749">
    <property type="protein sequence ID" value="ABR69520.1"/>
    <property type="molecule type" value="Genomic_DNA"/>
</dbReference>
<dbReference type="Pfam" id="PF05125">
    <property type="entry name" value="Phage_cap_P2"/>
    <property type="match status" value="1"/>
</dbReference>
<dbReference type="AlphaFoldDB" id="A6VSU1"/>
<reference evidence="1" key="1">
    <citation type="submission" date="2007-06" db="EMBL/GenBank/DDBJ databases">
        <title>Complete sequence of Marinomonas sp. MWYL1.</title>
        <authorList>
            <consortium name="US DOE Joint Genome Institute"/>
            <person name="Copeland A."/>
            <person name="Lucas S."/>
            <person name="Lapidus A."/>
            <person name="Barry K."/>
            <person name="Glavina del Rio T."/>
            <person name="Dalin E."/>
            <person name="Tice H."/>
            <person name="Pitluck S."/>
            <person name="Kiss H."/>
            <person name="Brettin T."/>
            <person name="Bruce D."/>
            <person name="Detter J.C."/>
            <person name="Han C."/>
            <person name="Schmutz J."/>
            <person name="Larimer F."/>
            <person name="Land M."/>
            <person name="Hauser L."/>
            <person name="Kyrpides N."/>
            <person name="Kim E."/>
            <person name="Johnston A.W.B."/>
            <person name="Todd J.D."/>
            <person name="Rogers R."/>
            <person name="Wexler M."/>
            <person name="Bond P.L."/>
            <person name="Li Y."/>
            <person name="Richardson P."/>
        </authorList>
    </citation>
    <scope>NUCLEOTIDE SEQUENCE [LARGE SCALE GENOMIC DNA]</scope>
    <source>
        <strain evidence="1">MWYL1</strain>
    </source>
</reference>
<dbReference type="OrthoDB" id="5464529at2"/>
<organism evidence="1">
    <name type="scientific">Marinomonas sp. (strain MWYL1)</name>
    <dbReference type="NCBI Taxonomy" id="400668"/>
    <lineage>
        <taxon>Bacteria</taxon>
        <taxon>Pseudomonadati</taxon>
        <taxon>Pseudomonadota</taxon>
        <taxon>Gammaproteobacteria</taxon>
        <taxon>Oceanospirillales</taxon>
        <taxon>Oceanospirillaceae</taxon>
        <taxon>Marinomonas</taxon>
    </lineage>
</organism>
<sequence>MSAPTHLSAESRARLDQHFADTAEAFNVTPRDPSVGQHFSATPSVAQTIYEKIVEHGDDFLKLINVIGVRDIKGEKVGMSLSGRSAGRTNTDGGIERKPKHLVKTDSKGYELHHTEFDVALKYSKIDAWSKFKDFANRYMKMVRASIGDDMLQTGWTGISAETFTDLEANPLLQDLNKGWLQIMREFKDGQQYLKATAEVPIVLGSDSIKNLDVLVHQAKQMLPIYHRKRKDLVVIVGDDILSSQEETYFEVNGNTPTEKAVLANRITKAYGNLPIVYAPFFPDGSLLVTPLDNLSIYFQDTSVRRLQKDKPELNEVQDFNSANQGYVVEDEEMAAFIEGITLA</sequence>
<name>A6VSU1_MARMS</name>
<dbReference type="KEGG" id="mmw:Mmwyl1_0585"/>